<dbReference type="EMBL" id="NPBV01000025">
    <property type="protein sequence ID" value="PAD20168.1"/>
    <property type="molecule type" value="Genomic_DNA"/>
</dbReference>
<evidence type="ECO:0000256" key="6">
    <source>
        <dbReference type="ARBA" id="ARBA00022777"/>
    </source>
</evidence>
<dbReference type="InterPro" id="IPR036890">
    <property type="entry name" value="HATPase_C_sf"/>
</dbReference>
<keyword evidence="5" id="KW-0547">Nucleotide-binding</keyword>
<feature type="domain" description="Signal transduction histidine kinase subgroup 3 dimerisation and phosphoacceptor" evidence="10">
    <location>
        <begin position="181"/>
        <end position="242"/>
    </location>
</feature>
<dbReference type="EC" id="2.7.13.3" evidence="2"/>
<evidence type="ECO:0000313" key="11">
    <source>
        <dbReference type="EMBL" id="PAD20168.1"/>
    </source>
</evidence>
<evidence type="ECO:0000256" key="3">
    <source>
        <dbReference type="ARBA" id="ARBA00022553"/>
    </source>
</evidence>
<gene>
    <name evidence="11" type="ORF">CHH64_15630</name>
</gene>
<evidence type="ECO:0000256" key="7">
    <source>
        <dbReference type="ARBA" id="ARBA00022840"/>
    </source>
</evidence>
<dbReference type="Pfam" id="PF07730">
    <property type="entry name" value="HisKA_3"/>
    <property type="match status" value="1"/>
</dbReference>
<dbReference type="GO" id="GO:0016020">
    <property type="term" value="C:membrane"/>
    <property type="evidence" value="ECO:0007669"/>
    <property type="project" value="InterPro"/>
</dbReference>
<keyword evidence="7" id="KW-0067">ATP-binding</keyword>
<keyword evidence="9" id="KW-1133">Transmembrane helix</keyword>
<comment type="catalytic activity">
    <reaction evidence="1">
        <text>ATP + protein L-histidine = ADP + protein N-phospho-L-histidine.</text>
        <dbReference type="EC" id="2.7.13.3"/>
    </reaction>
</comment>
<keyword evidence="9" id="KW-0812">Transmembrane</keyword>
<keyword evidence="3" id="KW-0597">Phosphoprotein</keyword>
<evidence type="ECO:0000256" key="9">
    <source>
        <dbReference type="SAM" id="Phobius"/>
    </source>
</evidence>
<feature type="transmembrane region" description="Helical" evidence="9">
    <location>
        <begin position="5"/>
        <end position="24"/>
    </location>
</feature>
<evidence type="ECO:0000256" key="4">
    <source>
        <dbReference type="ARBA" id="ARBA00022679"/>
    </source>
</evidence>
<name>A0A268A7R7_9BACI</name>
<dbReference type="GO" id="GO:0005524">
    <property type="term" value="F:ATP binding"/>
    <property type="evidence" value="ECO:0007669"/>
    <property type="project" value="UniProtKB-KW"/>
</dbReference>
<proteinExistence type="predicted"/>
<dbReference type="InterPro" id="IPR050482">
    <property type="entry name" value="Sensor_HK_TwoCompSys"/>
</dbReference>
<dbReference type="PANTHER" id="PTHR24421:SF10">
    <property type="entry name" value="NITRATE_NITRITE SENSOR PROTEIN NARQ"/>
    <property type="match status" value="1"/>
</dbReference>
<dbReference type="Gene3D" id="3.30.565.10">
    <property type="entry name" value="Histidine kinase-like ATPase, C-terminal domain"/>
    <property type="match status" value="1"/>
</dbReference>
<comment type="caution">
    <text evidence="11">The sequence shown here is derived from an EMBL/GenBank/DDBJ whole genome shotgun (WGS) entry which is preliminary data.</text>
</comment>
<sequence length="378" mass="43342">MKKTYFIWLAIYCTVLVLAFWGNATPLETWRLTGISIFLILLFLVPLLKEKPRIQTVLFSAQTLLTILIFYSINELIPYAILIKSLIMAEAVFYLSRTKSLIITTVQLVSAGVILMLSTITLSQLIWCTLYYLLLVIALLYHQVIHNREKEARLSNEALFEEYRNMKRQLLVEEQQARQDERMLIGHEIHDSVGHKLTALLFQFEAFRLTAAEKDKETVGKLKELAEQSLEETRQAVRSFKQNEVGGLQGVIRLIRKLEIESFMKINFSVKHGAFAAPLTGEQSFAIFRAVQEALTNIMKHSSTREAQVIFESPGGSIFRFEVINAAPHDRYFQEGYGLKAMRDRLEKVGGSLEIDYEAHRFLIRGTIRLADWSGSDD</sequence>
<dbReference type="Gene3D" id="1.20.5.1930">
    <property type="match status" value="1"/>
</dbReference>
<keyword evidence="8" id="KW-0902">Two-component regulatory system</keyword>
<accession>A0A268A7R7</accession>
<evidence type="ECO:0000256" key="8">
    <source>
        <dbReference type="ARBA" id="ARBA00023012"/>
    </source>
</evidence>
<dbReference type="PANTHER" id="PTHR24421">
    <property type="entry name" value="NITRATE/NITRITE SENSOR PROTEIN NARX-RELATED"/>
    <property type="match status" value="1"/>
</dbReference>
<dbReference type="GO" id="GO:0000155">
    <property type="term" value="F:phosphorelay sensor kinase activity"/>
    <property type="evidence" value="ECO:0007669"/>
    <property type="project" value="InterPro"/>
</dbReference>
<evidence type="ECO:0000256" key="1">
    <source>
        <dbReference type="ARBA" id="ARBA00000085"/>
    </source>
</evidence>
<reference evidence="11 12" key="1">
    <citation type="submission" date="2017-07" db="EMBL/GenBank/DDBJ databases">
        <title>Isolation and whole genome analysis of endospore-forming bacteria from heroin.</title>
        <authorList>
            <person name="Kalinowski J."/>
            <person name="Ahrens B."/>
            <person name="Al-Dilaimi A."/>
            <person name="Winkler A."/>
            <person name="Wibberg D."/>
            <person name="Schleenbecker U."/>
            <person name="Ruckert C."/>
            <person name="Wolfel R."/>
            <person name="Grass G."/>
        </authorList>
    </citation>
    <scope>NUCLEOTIDE SEQUENCE [LARGE SCALE GENOMIC DNA]</scope>
    <source>
        <strain evidence="11 12">7528</strain>
    </source>
</reference>
<keyword evidence="9" id="KW-0472">Membrane</keyword>
<evidence type="ECO:0000256" key="2">
    <source>
        <dbReference type="ARBA" id="ARBA00012438"/>
    </source>
</evidence>
<dbReference type="CDD" id="cd16917">
    <property type="entry name" value="HATPase_UhpB-NarQ-NarX-like"/>
    <property type="match status" value="1"/>
</dbReference>
<evidence type="ECO:0000256" key="5">
    <source>
        <dbReference type="ARBA" id="ARBA00022741"/>
    </source>
</evidence>
<dbReference type="Proteomes" id="UP000216013">
    <property type="component" value="Unassembled WGS sequence"/>
</dbReference>
<keyword evidence="6 11" id="KW-0418">Kinase</keyword>
<dbReference type="GO" id="GO:0046983">
    <property type="term" value="F:protein dimerization activity"/>
    <property type="evidence" value="ECO:0007669"/>
    <property type="project" value="InterPro"/>
</dbReference>
<feature type="transmembrane region" description="Helical" evidence="9">
    <location>
        <begin position="108"/>
        <end position="141"/>
    </location>
</feature>
<dbReference type="AlphaFoldDB" id="A0A268A7R7"/>
<evidence type="ECO:0000259" key="10">
    <source>
        <dbReference type="Pfam" id="PF07730"/>
    </source>
</evidence>
<keyword evidence="4" id="KW-0808">Transferase</keyword>
<feature type="transmembrane region" description="Helical" evidence="9">
    <location>
        <begin position="30"/>
        <end position="48"/>
    </location>
</feature>
<protein>
    <recommendedName>
        <fullName evidence="2">histidine kinase</fullName>
        <ecNumber evidence="2">2.7.13.3</ecNumber>
    </recommendedName>
</protein>
<dbReference type="RefSeq" id="WP_095261476.1">
    <property type="nucleotide sequence ID" value="NZ_NPBV01000025.1"/>
</dbReference>
<evidence type="ECO:0000313" key="12">
    <source>
        <dbReference type="Proteomes" id="UP000216013"/>
    </source>
</evidence>
<organism evidence="11 12">
    <name type="scientific">Terribacillus saccharophilus</name>
    <dbReference type="NCBI Taxonomy" id="361277"/>
    <lineage>
        <taxon>Bacteria</taxon>
        <taxon>Bacillati</taxon>
        <taxon>Bacillota</taxon>
        <taxon>Bacilli</taxon>
        <taxon>Bacillales</taxon>
        <taxon>Bacillaceae</taxon>
        <taxon>Terribacillus</taxon>
    </lineage>
</organism>
<dbReference type="InterPro" id="IPR011712">
    <property type="entry name" value="Sig_transdc_His_kin_sub3_dim/P"/>
</dbReference>
<feature type="transmembrane region" description="Helical" evidence="9">
    <location>
        <begin position="55"/>
        <end position="73"/>
    </location>
</feature>